<evidence type="ECO:0000256" key="1">
    <source>
        <dbReference type="SAM" id="MobiDB-lite"/>
    </source>
</evidence>
<keyword evidence="3" id="KW-1185">Reference proteome</keyword>
<evidence type="ECO:0000313" key="3">
    <source>
        <dbReference type="Proteomes" id="UP001066276"/>
    </source>
</evidence>
<feature type="region of interest" description="Disordered" evidence="1">
    <location>
        <begin position="45"/>
        <end position="145"/>
    </location>
</feature>
<feature type="compositionally biased region" description="Polar residues" evidence="1">
    <location>
        <begin position="94"/>
        <end position="104"/>
    </location>
</feature>
<comment type="caution">
    <text evidence="2">The sequence shown here is derived from an EMBL/GenBank/DDBJ whole genome shotgun (WGS) entry which is preliminary data.</text>
</comment>
<organism evidence="2 3">
    <name type="scientific">Pleurodeles waltl</name>
    <name type="common">Iberian ribbed newt</name>
    <dbReference type="NCBI Taxonomy" id="8319"/>
    <lineage>
        <taxon>Eukaryota</taxon>
        <taxon>Metazoa</taxon>
        <taxon>Chordata</taxon>
        <taxon>Craniata</taxon>
        <taxon>Vertebrata</taxon>
        <taxon>Euteleostomi</taxon>
        <taxon>Amphibia</taxon>
        <taxon>Batrachia</taxon>
        <taxon>Caudata</taxon>
        <taxon>Salamandroidea</taxon>
        <taxon>Salamandridae</taxon>
        <taxon>Pleurodelinae</taxon>
        <taxon>Pleurodeles</taxon>
    </lineage>
</organism>
<proteinExistence type="predicted"/>
<dbReference type="Proteomes" id="UP001066276">
    <property type="component" value="Chromosome 4_1"/>
</dbReference>
<name>A0AAV7T9U8_PLEWA</name>
<dbReference type="EMBL" id="JANPWB010000007">
    <property type="protein sequence ID" value="KAJ1173203.1"/>
    <property type="molecule type" value="Genomic_DNA"/>
</dbReference>
<gene>
    <name evidence="2" type="ORF">NDU88_005043</name>
</gene>
<accession>A0AAV7T9U8</accession>
<protein>
    <submittedName>
        <fullName evidence="2">Uncharacterized protein</fullName>
    </submittedName>
</protein>
<reference evidence="2" key="1">
    <citation type="journal article" date="2022" name="bioRxiv">
        <title>Sequencing and chromosome-scale assembly of the giantPleurodeles waltlgenome.</title>
        <authorList>
            <person name="Brown T."/>
            <person name="Elewa A."/>
            <person name="Iarovenko S."/>
            <person name="Subramanian E."/>
            <person name="Araus A.J."/>
            <person name="Petzold A."/>
            <person name="Susuki M."/>
            <person name="Suzuki K.-i.T."/>
            <person name="Hayashi T."/>
            <person name="Toyoda A."/>
            <person name="Oliveira C."/>
            <person name="Osipova E."/>
            <person name="Leigh N.D."/>
            <person name="Simon A."/>
            <person name="Yun M.H."/>
        </authorList>
    </citation>
    <scope>NUCLEOTIDE SEQUENCE</scope>
    <source>
        <strain evidence="2">20211129_DDA</strain>
        <tissue evidence="2">Liver</tissue>
    </source>
</reference>
<evidence type="ECO:0000313" key="2">
    <source>
        <dbReference type="EMBL" id="KAJ1173203.1"/>
    </source>
</evidence>
<dbReference type="AlphaFoldDB" id="A0AAV7T9U8"/>
<sequence length="161" mass="17119">MDQAAFRGDREGELWPPVSAAQGRVVARGRAATVRLVTRGVLRPEQGRTPWQTRGPDPVVRPVTQGRSSHSTRAGGLWQAPEIAGPARAEQGPEGTSSETQRSYASLGGQRRPPLGAWGPHYDDSILGVPWGPDPGAHRPQMAADPQTVCPAFEGGLEGCK</sequence>